<dbReference type="EMBL" id="HACM01004511">
    <property type="protein sequence ID" value="CRZ04953.1"/>
    <property type="molecule type" value="Transcribed_RNA"/>
</dbReference>
<feature type="region of interest" description="Disordered" evidence="2">
    <location>
        <begin position="1"/>
        <end position="25"/>
    </location>
</feature>
<evidence type="ECO:0000313" key="3">
    <source>
        <dbReference type="EMBL" id="CRZ04953.1"/>
    </source>
</evidence>
<dbReference type="PANTHER" id="PTHR11102">
    <property type="entry name" value="SEL-1-LIKE PROTEIN"/>
    <property type="match status" value="1"/>
</dbReference>
<protein>
    <submittedName>
        <fullName evidence="3">Uncharacterized protein</fullName>
    </submittedName>
</protein>
<accession>A0A0H5QSE9</accession>
<sequence>MEGDLRGEGEVEAPGNDVEVGRSEDAVANTALDSSILDDDRLNSEQRESFRSSGGIKSLACQMDPPLMIDGSSGAMRISVAYILSNVRSESHSNSATSSKVCPCYACSAIKGSAIAARQLGLLNETGFLLNEPDLKQAAEWYGLAVLGDYNPAWSDLLRILQLLHADEKFNKEHFLQFEPLFRRAAGSGKVSEKFSLAEFLLNTKVQEKMDEARSLVRQCAEQGFASAEFQMGLTANEPNEAFLWFKRAADHGHVPAVTEVAVLLETGRGVKRSREQALVWFERAVEDRDPSAMLHLGNIILSDNRKRAIELFNAAIQLGNEDIRRQAQFALGCDQFETDTDIALDLLRSAAKSGLQEAQAKLAMHFYHSSQEQPVDGNLTELQQWFELAVEDPDCDPVVLLSFAQWLLTSNMDEQLKALSFIIRAAQLGQPTAQVLAYRMTISEDPVRAISWLKQAATLGYAQAQTELGKAFEEGVIDGSVNEQKAFHWYRKASAQADVEAQYRLYLLLKQGKHADLSEIATVTSWLKLAADHGYSPAQLELGNLLLRLTNVEKASLNLKDLDGLVYLDQAAENGIIDAKAAAAMHRLKNFASVHDFEAAYKQIDRCAHAGHLESRYFLASYNLQPQVRRLDDAMKYLSLGVENSDPRAQYMMAALLTDEHLFTHSIHPIVSSGDQAMAFHGVYLANQAAIHGVPEAQFLYGRLLQKGLAEDSNCETPVRYFKLAAASGCVPAALEVAKNVVGEELDFWLDCAAKLKSPHGVYLQSLRANSAVKSNALLQRAADLGHQAALFELGLRKDSIGEQEALIRNAANLGVPKAQRWMAHNALQENNDSKTWSEWLERAADGGDLESQRELATCKMHPRREIWLRRIGNRDGHRCCPSFLESVAMSTLTLPELNAQAIAGDASAQFSLALCSFDTPSTSTTWQQDFKEGKKWLKRSVRGGNTYAMVSLALVYEAGLGNQSRVCLPRAKSLLIEAADCGHADAFYLLASRYTDDNDEAKKYLQRAARLGHQLAAIELASRSHAAKLPIEEKLRLQLSQFAFSNPVAAQWLTIVSDPSDVLIERVLRQSASRGHPRAQSLFGERILHGQSVCPANPNLARQWFEKAAANNDIHGQFLSATECALAGEGDLARSFYEAAAFQGHRKSMEWVFAQRPLSVSSKVRTTIAAISELGDRPWALILSSKIAEKPEKDRLLKQAATLGDSQGQYLFGKALLLDREYESGVSWITKAAQQGNALACVDLALCFCVGQGTPVDWISARHYLTVAASLGNRRALSLLVTLHSISAFQSPQTSNLSLSYSLAWAKVAAPGHATRSCLNLQSSVNALVRDQVKSAETAFLKQRRLEIFACLRTLLNKKSQVSRKKDLNVYSVILEMVGNVNVPCDIDNSKSIDDRKRLMMQRHPAIYTDPQRLVSAGIQYLFADCVMPNVCLAVRFLQIAAGRGSPVAQTLVGHLYQVGGLGVSDEPWPAWATYWYAKAAANGEPTACMALAEIYEERLCWMSAALSLRKADELHHPEASSKLAVLFEVHPDMVGRINDVIRIARNERSFAFLSGIYSLQDQPSTISILKCDKSGKSKDTTAITRTILEMLGSSHLAWFPDPKVDVLEFLRSQLVEEDDYHVSSGDNILNQDGSDIRLAWRHYVMAAETGNIPAVILVANAIESGWISVGTSTALLWYQKASMQGSSLATQWIGSSLISGSSQNAIAAYSTLRRAEQLINRQYSRLPLQLSAGALAEAVQRAFPCVTQTASPPDSMEKQQRCLSLLLGLLWRTGHGSPLYQAVVGSRNLGRLKSQRSQSLSIPHILNLKQLLATNSKFQTFSKVQKSQSNLHSLCCEGPNPLTEVSAIHRVMAIIFAMSGDCTSPSRTKGWKS</sequence>
<dbReference type="PANTHER" id="PTHR11102:SF160">
    <property type="entry name" value="ERAD-ASSOCIATED E3 UBIQUITIN-PROTEIN LIGASE COMPONENT HRD3"/>
    <property type="match status" value="1"/>
</dbReference>
<evidence type="ECO:0000256" key="2">
    <source>
        <dbReference type="SAM" id="MobiDB-lite"/>
    </source>
</evidence>
<dbReference type="Pfam" id="PF08238">
    <property type="entry name" value="Sel1"/>
    <property type="match status" value="16"/>
</dbReference>
<dbReference type="InterPro" id="IPR050767">
    <property type="entry name" value="Sel1_AlgK"/>
</dbReference>
<feature type="compositionally biased region" description="Basic and acidic residues" evidence="2">
    <location>
        <begin position="38"/>
        <end position="50"/>
    </location>
</feature>
<reference evidence="3" key="1">
    <citation type="submission" date="2015-04" db="EMBL/GenBank/DDBJ databases">
        <title>The genome sequence of the plant pathogenic Rhizarian Plasmodiophora brassicae reveals insights in its biotrophic life cycle and the origin of chitin synthesis.</title>
        <authorList>
            <person name="Schwelm A."/>
            <person name="Fogelqvist J."/>
            <person name="Knaust A."/>
            <person name="Julke S."/>
            <person name="Lilja T."/>
            <person name="Dhandapani V."/>
            <person name="Bonilla-Rosso G."/>
            <person name="Karlsson M."/>
            <person name="Shevchenko A."/>
            <person name="Choi S.R."/>
            <person name="Kim H.G."/>
            <person name="Park J.Y."/>
            <person name="Lim Y.P."/>
            <person name="Ludwig-Muller J."/>
            <person name="Dixelius C."/>
        </authorList>
    </citation>
    <scope>NUCLEOTIDE SEQUENCE</scope>
    <source>
        <tissue evidence="3">Potato root galls</tissue>
    </source>
</reference>
<dbReference type="InterPro" id="IPR006597">
    <property type="entry name" value="Sel1-like"/>
</dbReference>
<feature type="region of interest" description="Disordered" evidence="2">
    <location>
        <begin position="37"/>
        <end position="57"/>
    </location>
</feature>
<dbReference type="Gene3D" id="1.25.40.10">
    <property type="entry name" value="Tetratricopeptide repeat domain"/>
    <property type="match status" value="8"/>
</dbReference>
<name>A0A0H5QSE9_9EUKA</name>
<dbReference type="InterPro" id="IPR011990">
    <property type="entry name" value="TPR-like_helical_dom_sf"/>
</dbReference>
<proteinExistence type="inferred from homology"/>
<dbReference type="SMART" id="SM00671">
    <property type="entry name" value="SEL1"/>
    <property type="match status" value="18"/>
</dbReference>
<comment type="similarity">
    <text evidence="1">Belongs to the sel-1 family.</text>
</comment>
<evidence type="ECO:0000256" key="1">
    <source>
        <dbReference type="ARBA" id="ARBA00038101"/>
    </source>
</evidence>
<dbReference type="SUPFAM" id="SSF81901">
    <property type="entry name" value="HCP-like"/>
    <property type="match status" value="6"/>
</dbReference>
<organism evidence="3">
    <name type="scientific">Spongospora subterranea</name>
    <dbReference type="NCBI Taxonomy" id="70186"/>
    <lineage>
        <taxon>Eukaryota</taxon>
        <taxon>Sar</taxon>
        <taxon>Rhizaria</taxon>
        <taxon>Endomyxa</taxon>
        <taxon>Phytomyxea</taxon>
        <taxon>Plasmodiophorida</taxon>
        <taxon>Plasmodiophoridae</taxon>
        <taxon>Spongospora</taxon>
    </lineage>
</organism>